<name>A0A6C0CVA2_9ZZZZ</name>
<accession>A0A6C0CVA2</accession>
<dbReference type="EMBL" id="MN739481">
    <property type="protein sequence ID" value="QHT07435.1"/>
    <property type="molecule type" value="Genomic_DNA"/>
</dbReference>
<proteinExistence type="predicted"/>
<organism evidence="2">
    <name type="scientific">viral metagenome</name>
    <dbReference type="NCBI Taxonomy" id="1070528"/>
    <lineage>
        <taxon>unclassified sequences</taxon>
        <taxon>metagenomes</taxon>
        <taxon>organismal metagenomes</taxon>
    </lineage>
</organism>
<protein>
    <submittedName>
        <fullName evidence="2">Uncharacterized protein</fullName>
    </submittedName>
</protein>
<reference evidence="2" key="1">
    <citation type="journal article" date="2020" name="Nature">
        <title>Giant virus diversity and host interactions through global metagenomics.</title>
        <authorList>
            <person name="Schulz F."/>
            <person name="Roux S."/>
            <person name="Paez-Espino D."/>
            <person name="Jungbluth S."/>
            <person name="Walsh D.A."/>
            <person name="Denef V.J."/>
            <person name="McMahon K.D."/>
            <person name="Konstantinidis K.T."/>
            <person name="Eloe-Fadrosh E.A."/>
            <person name="Kyrpides N.C."/>
            <person name="Woyke T."/>
        </authorList>
    </citation>
    <scope>NUCLEOTIDE SEQUENCE</scope>
    <source>
        <strain evidence="2">GVMAG-M-3300021963-12</strain>
    </source>
</reference>
<keyword evidence="1" id="KW-1133">Transmembrane helix</keyword>
<feature type="transmembrane region" description="Helical" evidence="1">
    <location>
        <begin position="6"/>
        <end position="24"/>
    </location>
</feature>
<dbReference type="AlphaFoldDB" id="A0A6C0CVA2"/>
<sequence>MEPAYYLVGVGIGCVATVVIYVYIKLIDCIARVRITYAEI</sequence>
<keyword evidence="1" id="KW-0812">Transmembrane</keyword>
<evidence type="ECO:0000256" key="1">
    <source>
        <dbReference type="SAM" id="Phobius"/>
    </source>
</evidence>
<keyword evidence="1" id="KW-0472">Membrane</keyword>
<evidence type="ECO:0000313" key="2">
    <source>
        <dbReference type="EMBL" id="QHT07435.1"/>
    </source>
</evidence>